<dbReference type="InterPro" id="IPR001647">
    <property type="entry name" value="HTH_TetR"/>
</dbReference>
<evidence type="ECO:0000313" key="7">
    <source>
        <dbReference type="Proteomes" id="UP001501581"/>
    </source>
</evidence>
<proteinExistence type="predicted"/>
<protein>
    <submittedName>
        <fullName evidence="6">TetR/AcrR family transcriptional regulator</fullName>
    </submittedName>
</protein>
<keyword evidence="3" id="KW-0804">Transcription</keyword>
<dbReference type="EMBL" id="BAAALG010000006">
    <property type="protein sequence ID" value="GAA1098810.1"/>
    <property type="molecule type" value="Genomic_DNA"/>
</dbReference>
<dbReference type="PANTHER" id="PTHR30055">
    <property type="entry name" value="HTH-TYPE TRANSCRIPTIONAL REGULATOR RUTR"/>
    <property type="match status" value="1"/>
</dbReference>
<dbReference type="Pfam" id="PF00440">
    <property type="entry name" value="TetR_N"/>
    <property type="match status" value="1"/>
</dbReference>
<evidence type="ECO:0000256" key="3">
    <source>
        <dbReference type="ARBA" id="ARBA00023163"/>
    </source>
</evidence>
<dbReference type="Proteomes" id="UP001501581">
    <property type="component" value="Unassembled WGS sequence"/>
</dbReference>
<dbReference type="InterPro" id="IPR036271">
    <property type="entry name" value="Tet_transcr_reg_TetR-rel_C_sf"/>
</dbReference>
<evidence type="ECO:0000259" key="5">
    <source>
        <dbReference type="PROSITE" id="PS50977"/>
    </source>
</evidence>
<keyword evidence="1" id="KW-0805">Transcription regulation</keyword>
<dbReference type="Gene3D" id="1.10.357.10">
    <property type="entry name" value="Tetracycline Repressor, domain 2"/>
    <property type="match status" value="1"/>
</dbReference>
<reference evidence="7" key="1">
    <citation type="journal article" date="2019" name="Int. J. Syst. Evol. Microbiol.">
        <title>The Global Catalogue of Microorganisms (GCM) 10K type strain sequencing project: providing services to taxonomists for standard genome sequencing and annotation.</title>
        <authorList>
            <consortium name="The Broad Institute Genomics Platform"/>
            <consortium name="The Broad Institute Genome Sequencing Center for Infectious Disease"/>
            <person name="Wu L."/>
            <person name="Ma J."/>
        </authorList>
    </citation>
    <scope>NUCLEOTIDE SEQUENCE [LARGE SCALE GENOMIC DNA]</scope>
    <source>
        <strain evidence="7">JCM 13008</strain>
    </source>
</reference>
<dbReference type="InterPro" id="IPR050109">
    <property type="entry name" value="HTH-type_TetR-like_transc_reg"/>
</dbReference>
<feature type="domain" description="HTH tetR-type" evidence="5">
    <location>
        <begin position="8"/>
        <end position="68"/>
    </location>
</feature>
<evidence type="ECO:0000313" key="6">
    <source>
        <dbReference type="EMBL" id="GAA1098810.1"/>
    </source>
</evidence>
<dbReference type="PANTHER" id="PTHR30055:SF234">
    <property type="entry name" value="HTH-TYPE TRANSCRIPTIONAL REGULATOR BETI"/>
    <property type="match status" value="1"/>
</dbReference>
<dbReference type="Gene3D" id="1.10.10.60">
    <property type="entry name" value="Homeodomain-like"/>
    <property type="match status" value="1"/>
</dbReference>
<gene>
    <name evidence="6" type="ORF">GCM10009668_15380</name>
</gene>
<comment type="caution">
    <text evidence="6">The sequence shown here is derived from an EMBL/GenBank/DDBJ whole genome shotgun (WGS) entry which is preliminary data.</text>
</comment>
<dbReference type="RefSeq" id="WP_343993014.1">
    <property type="nucleotide sequence ID" value="NZ_BAAALG010000006.1"/>
</dbReference>
<sequence length="202" mass="22430">MSGTSKGQRTEAAFLQAARTTFAEVGYFNAKISDIAAAAGRSAGSFYNYYENKEQLLEALLEEFTDEVLKGSLLAQTGDPEQDIRGAVRTYWNSYRKYLPELIGVFQMSMRDDAYTARWRRIRGAGIREVITTLHNAERAGHNPGLPERQLASAIVSMLEGFCWVWLAAGGDEDVETPDDDSAVDILSAIWYRTVYGNGATH</sequence>
<accession>A0ABP4ECL6</accession>
<feature type="DNA-binding region" description="H-T-H motif" evidence="4">
    <location>
        <begin position="31"/>
        <end position="50"/>
    </location>
</feature>
<dbReference type="InterPro" id="IPR009057">
    <property type="entry name" value="Homeodomain-like_sf"/>
</dbReference>
<dbReference type="SUPFAM" id="SSF48498">
    <property type="entry name" value="Tetracyclin repressor-like, C-terminal domain"/>
    <property type="match status" value="1"/>
</dbReference>
<dbReference type="SUPFAM" id="SSF46689">
    <property type="entry name" value="Homeodomain-like"/>
    <property type="match status" value="1"/>
</dbReference>
<evidence type="ECO:0000256" key="4">
    <source>
        <dbReference type="PROSITE-ProRule" id="PRU00335"/>
    </source>
</evidence>
<evidence type="ECO:0000256" key="1">
    <source>
        <dbReference type="ARBA" id="ARBA00023015"/>
    </source>
</evidence>
<organism evidence="6 7">
    <name type="scientific">Nocardioides dubius</name>
    <dbReference type="NCBI Taxonomy" id="317019"/>
    <lineage>
        <taxon>Bacteria</taxon>
        <taxon>Bacillati</taxon>
        <taxon>Actinomycetota</taxon>
        <taxon>Actinomycetes</taxon>
        <taxon>Propionibacteriales</taxon>
        <taxon>Nocardioidaceae</taxon>
        <taxon>Nocardioides</taxon>
    </lineage>
</organism>
<dbReference type="PRINTS" id="PR00455">
    <property type="entry name" value="HTHTETR"/>
</dbReference>
<keyword evidence="7" id="KW-1185">Reference proteome</keyword>
<dbReference type="PROSITE" id="PS50977">
    <property type="entry name" value="HTH_TETR_2"/>
    <property type="match status" value="1"/>
</dbReference>
<name>A0ABP4ECL6_9ACTN</name>
<keyword evidence="2 4" id="KW-0238">DNA-binding</keyword>
<evidence type="ECO:0000256" key="2">
    <source>
        <dbReference type="ARBA" id="ARBA00023125"/>
    </source>
</evidence>